<dbReference type="CDD" id="cd19607">
    <property type="entry name" value="GTA_TIM-barrel-like"/>
    <property type="match status" value="1"/>
</dbReference>
<feature type="domain" description="Tip attachment protein J" evidence="2">
    <location>
        <begin position="797"/>
        <end position="957"/>
    </location>
</feature>
<organism evidence="4 5">
    <name type="scientific">Rhodovulum imhoffii</name>
    <dbReference type="NCBI Taxonomy" id="365340"/>
    <lineage>
        <taxon>Bacteria</taxon>
        <taxon>Pseudomonadati</taxon>
        <taxon>Pseudomonadota</taxon>
        <taxon>Alphaproteobacteria</taxon>
        <taxon>Rhodobacterales</taxon>
        <taxon>Paracoccaceae</taxon>
        <taxon>Rhodovulum</taxon>
    </lineage>
</organism>
<reference evidence="4 5" key="1">
    <citation type="submission" date="2018-04" db="EMBL/GenBank/DDBJ databases">
        <title>Genomic Encyclopedia of Archaeal and Bacterial Type Strains, Phase II (KMG-II): from individual species to whole genera.</title>
        <authorList>
            <person name="Goeker M."/>
        </authorList>
    </citation>
    <scope>NUCLEOTIDE SEQUENCE [LARGE SCALE GENOMIC DNA]</scope>
    <source>
        <strain evidence="4 5">DSM 18064</strain>
    </source>
</reference>
<protein>
    <submittedName>
        <fullName evidence="4">Putative tail protein</fullName>
    </submittedName>
</protein>
<evidence type="ECO:0000259" key="2">
    <source>
        <dbReference type="Pfam" id="PF13550"/>
    </source>
</evidence>
<dbReference type="Pfam" id="PF13547">
    <property type="entry name" value="GTA_TIM"/>
    <property type="match status" value="1"/>
</dbReference>
<dbReference type="InterPro" id="IPR056490">
    <property type="entry name" value="Rcc01698_C"/>
</dbReference>
<evidence type="ECO:0000313" key="5">
    <source>
        <dbReference type="Proteomes" id="UP000243859"/>
    </source>
</evidence>
<evidence type="ECO:0000259" key="3">
    <source>
        <dbReference type="Pfam" id="PF23666"/>
    </source>
</evidence>
<dbReference type="InterPro" id="IPR032876">
    <property type="entry name" value="J_dom"/>
</dbReference>
<name>A0A2T5BVA2_9RHOB</name>
<dbReference type="Proteomes" id="UP000243859">
    <property type="component" value="Unassembled WGS sequence"/>
</dbReference>
<evidence type="ECO:0000313" key="4">
    <source>
        <dbReference type="EMBL" id="PTN03513.1"/>
    </source>
</evidence>
<dbReference type="InterPro" id="IPR017853">
    <property type="entry name" value="GH"/>
</dbReference>
<sequence>MATIVLSGAGAAAGAAIGGSVLGISSAVIGRAVGATVGRVIDQSLLGAGSQAVETGRVERFRLTGAGEGTPVGQCFGRVRVAGQVIWASRFHEHVEKSGGGGKGAPKTPTVTAFGYSVSLAIALCEGEITRIGRIWADGCEVAPGDFNLRIYSGSEDQLPDPKMEAVEGTGRVPAYRGIAYVMIEDLDLGRFGNRVPQFSFEVVRPAHGAGPDLASRVRGVALIPGTGEYSLATTPVYYDYGPGVCGVANVNSPSGQTDFVTSLEQMRAEMPGCRSVSLVVSWFGDDLRCGRCRVRPKVEQRKFEGEPMQWQVSGIRRGQAGLVPSLEERPVYGGTPADRAVMEAISEINAGGQEAVFYPFILMEQMAENGLQDPWSEAENQPVLPWRGRITLSAAPGRAGSPDGSETAVAQVRAFFGTARPGEFQRTKNGPVYQGEDGWSYRRFILHYAHLCAQAGGVSAFCLGSEMRALTQIRGPGNSFPAVAEMIRLAADLRAILGPETKIGYAADWSEYFGYHPQDGSGDVFFHLDPLWASEHVDFIGIDNYMPLSDWRDGNAHADAHWKTIYDPQYLRANIEGGEGYDWYYENRAAADAQRRTPITDGAYGEHWIWRYKDMRNWWCNTHHNRVGGVRQEDPTPWVPQSKPMWFTELGCGAIDKGTNQPNKFLDPKSSESVLPNYSTGARDDLIQAQYLNAMLGYWSEPENNPVSVEYGGQMIDMARAHVWAWDARPYPQFPARRDVWSDGDNYARGHWINGRISAQSLEAVVRDICMRSGVEAVGVRNLYGLVRGYTLEGIGNARAALQPLLLAYGCDAAERDGQIVFSRRDGRKEARLEPQALLAADGEIVPLSLSRAPEAETAGRIRLTFVEADGAYEARSVEAVFPDEESRAVAVTEFPLVLSGSEGRAIVDRWLAEARVARDRARFALPLSTLALGAGDVVRLDGPGGEACYRIDRVEQSHGRIVEAVRVEPGVYRPADAVEDRIGLAPFVPPVPVLPMFLDLPLLRGDEVPHAPHLAVAAEPWPGSVAVYSSAVDNGYELNRLIAAPAVFGVTETPLRRAAPGCWDRGMPLRVRLGNGALSSAEMGELLAGANLAAIGDGTHGWELFQFARARLVGPKTYELALRLRGQAGTEAEMAETWPEGSLFVLVDARVGQIDLAPTARGRVRHYRIGPAGRPYDDPTYRHRVEAFSGLGLRPYAPCHFRVVRRGRDVEAQWVRRTRVGGDDWEGEVPLGEALERYTLRVRNDDGKVVRQEVLSTPGWVYSSAAQRADGAGAGFRLEVAQVSDLFGPGVYASVSFPE</sequence>
<feature type="domain" description="GTA TIM-barrel-like" evidence="1">
    <location>
        <begin position="440"/>
        <end position="736"/>
    </location>
</feature>
<gene>
    <name evidence="4" type="ORF">C8N32_10234</name>
</gene>
<dbReference type="SUPFAM" id="SSF51445">
    <property type="entry name" value="(Trans)glycosidases"/>
    <property type="match status" value="1"/>
</dbReference>
<dbReference type="RefSeq" id="WP_107890805.1">
    <property type="nucleotide sequence ID" value="NZ_NHSI01000055.1"/>
</dbReference>
<dbReference type="InterPro" id="IPR025195">
    <property type="entry name" value="GTA_TIM_dom"/>
</dbReference>
<proteinExistence type="predicted"/>
<dbReference type="Gene3D" id="3.20.20.80">
    <property type="entry name" value="Glycosidases"/>
    <property type="match status" value="1"/>
</dbReference>
<dbReference type="EMBL" id="QAAA01000002">
    <property type="protein sequence ID" value="PTN03513.1"/>
    <property type="molecule type" value="Genomic_DNA"/>
</dbReference>
<dbReference type="Pfam" id="PF13550">
    <property type="entry name" value="Phage-tail_3"/>
    <property type="match status" value="1"/>
</dbReference>
<dbReference type="Pfam" id="PF23666">
    <property type="entry name" value="Rcc01698_C"/>
    <property type="match status" value="1"/>
</dbReference>
<dbReference type="OrthoDB" id="8445115at2"/>
<keyword evidence="5" id="KW-1185">Reference proteome</keyword>
<feature type="domain" description="Rcc01698-like C-terminal" evidence="3">
    <location>
        <begin position="1048"/>
        <end position="1147"/>
    </location>
</feature>
<evidence type="ECO:0000259" key="1">
    <source>
        <dbReference type="Pfam" id="PF13547"/>
    </source>
</evidence>
<accession>A0A2T5BVA2</accession>
<comment type="caution">
    <text evidence="4">The sequence shown here is derived from an EMBL/GenBank/DDBJ whole genome shotgun (WGS) entry which is preliminary data.</text>
</comment>